<evidence type="ECO:0000313" key="18">
    <source>
        <dbReference type="EMBL" id="KIA77865.1"/>
    </source>
</evidence>
<dbReference type="InterPro" id="IPR002125">
    <property type="entry name" value="CMP_dCMP_dom"/>
</dbReference>
<keyword evidence="6 13" id="KW-0686">Riboflavin biosynthesis</keyword>
<comment type="similarity">
    <text evidence="4 13">In the N-terminal section; belongs to the cytidine and deoxycytidylate deaminase family.</text>
</comment>
<comment type="catalytic activity">
    <reaction evidence="13">
        <text>2,5-diamino-6-hydroxy-4-(5-phosphoribosylamino)-pyrimidine + H2O + H(+) = 5-amino-6-(5-phospho-D-ribosylamino)uracil + NH4(+)</text>
        <dbReference type="Rhea" id="RHEA:21868"/>
        <dbReference type="ChEBI" id="CHEBI:15377"/>
        <dbReference type="ChEBI" id="CHEBI:15378"/>
        <dbReference type="ChEBI" id="CHEBI:28938"/>
        <dbReference type="ChEBI" id="CHEBI:58453"/>
        <dbReference type="ChEBI" id="CHEBI:58614"/>
        <dbReference type="EC" id="3.5.4.26"/>
    </reaction>
</comment>
<feature type="binding site" evidence="15">
    <location>
        <position position="208"/>
    </location>
    <ligand>
        <name>substrate</name>
    </ligand>
</feature>
<dbReference type="PROSITE" id="PS00903">
    <property type="entry name" value="CYT_DCMP_DEAMINASES_1"/>
    <property type="match status" value="1"/>
</dbReference>
<feature type="binding site" evidence="16">
    <location>
        <position position="85"/>
    </location>
    <ligand>
        <name>Zn(2+)</name>
        <dbReference type="ChEBI" id="CHEBI:29105"/>
        <note>catalytic</note>
    </ligand>
</feature>
<sequence length="366" mass="40034">MSIDAIFMDRALALATQARLLSPPNPWVGAVIVKQGKIVGEGFTQAPGEAHAEIMALRQALHQAENSTLYVTLEPCSHFGKTPPCVNAIIQAKIAHVVIALEDPDPQVSGRGIQKLKEAGISVTVGVEQQRATELLEPYLFQRKTGRPFCVAKAAISLDGRVAASDHTSKWITNELSRQDAQRLRAESQAILIGSGTAKYDHPRLTVRSFSPLPYQAPLRVVLDSRGTLTDLSSPLFNTNLAPTCILTTDRCSTEIRDMWQSHGIESIILSQAKNGEGVDLNEVMKTLGKKGILQVLIEGGATLLGQFMHEQLIQTLHLYIGPKVLGCDGIPLFGSFSPQTLINAPQFQLKETKRLDDCVYLHYRI</sequence>
<dbReference type="OMA" id="LEPCDHT"/>
<name>A0A0C1CA22_9BACT</name>
<proteinExistence type="inferred from homology"/>
<dbReference type="AlphaFoldDB" id="A0A0C1CA22"/>
<dbReference type="RefSeq" id="WP_013924958.1">
    <property type="nucleotide sequence ID" value="NZ_BAWW01000002.1"/>
</dbReference>
<dbReference type="GO" id="GO:0009231">
    <property type="term" value="P:riboflavin biosynthetic process"/>
    <property type="evidence" value="ECO:0007669"/>
    <property type="project" value="UniProtKB-UniPathway"/>
</dbReference>
<dbReference type="PANTHER" id="PTHR38011:SF7">
    <property type="entry name" value="2,5-DIAMINO-6-RIBOSYLAMINO-4(3H)-PYRIMIDINONE 5'-PHOSPHATE REDUCTASE"/>
    <property type="match status" value="1"/>
</dbReference>
<feature type="binding site" evidence="15">
    <location>
        <position position="205"/>
    </location>
    <ligand>
        <name>substrate</name>
    </ligand>
</feature>
<accession>A0A0C1CA22</accession>
<dbReference type="PANTHER" id="PTHR38011">
    <property type="entry name" value="DIHYDROFOLATE REDUCTASE FAMILY PROTEIN (AFU_ORTHOLOGUE AFUA_8G06820)"/>
    <property type="match status" value="1"/>
</dbReference>
<evidence type="ECO:0000256" key="8">
    <source>
        <dbReference type="ARBA" id="ARBA00022801"/>
    </source>
</evidence>
<keyword evidence="10 13" id="KW-0521">NADP</keyword>
<gene>
    <name evidence="18" type="primary">ribD</name>
    <name evidence="18" type="ORF">DB43_FM00170</name>
</gene>
<dbReference type="Proteomes" id="UP000031307">
    <property type="component" value="Unassembled WGS sequence"/>
</dbReference>
<keyword evidence="7 13" id="KW-0479">Metal-binding</keyword>
<feature type="binding site" evidence="15">
    <location>
        <position position="185"/>
    </location>
    <ligand>
        <name>substrate</name>
    </ligand>
</feature>
<dbReference type="Pfam" id="PF00383">
    <property type="entry name" value="dCMP_cyt_deam_1"/>
    <property type="match status" value="1"/>
</dbReference>
<comment type="pathway">
    <text evidence="2 13">Cofactor biosynthesis; riboflavin biosynthesis; 5-amino-6-(D-ribitylamino)uracil from GTP: step 2/4.</text>
</comment>
<reference evidence="18 19" key="1">
    <citation type="journal article" date="2014" name="Mol. Biol. Evol.">
        <title>Massive expansion of Ubiquitination-related gene families within the Chlamydiae.</title>
        <authorList>
            <person name="Domman D."/>
            <person name="Collingro A."/>
            <person name="Lagkouvardos I."/>
            <person name="Gehre L."/>
            <person name="Weinmaier T."/>
            <person name="Rattei T."/>
            <person name="Subtil A."/>
            <person name="Horn M."/>
        </authorList>
    </citation>
    <scope>NUCLEOTIDE SEQUENCE [LARGE SCALE GENOMIC DNA]</scope>
    <source>
        <strain evidence="18 19">OEW1</strain>
    </source>
</reference>
<comment type="cofactor">
    <cofactor evidence="13 16">
        <name>Zn(2+)</name>
        <dbReference type="ChEBI" id="CHEBI:29105"/>
    </cofactor>
    <text evidence="13 16">Binds 1 zinc ion.</text>
</comment>
<feature type="binding site" evidence="15">
    <location>
        <position position="201"/>
    </location>
    <ligand>
        <name>NADP(+)</name>
        <dbReference type="ChEBI" id="CHEBI:58349"/>
    </ligand>
</feature>
<feature type="binding site" evidence="16">
    <location>
        <position position="76"/>
    </location>
    <ligand>
        <name>Zn(2+)</name>
        <dbReference type="ChEBI" id="CHEBI:29105"/>
        <note>catalytic</note>
    </ligand>
</feature>
<feature type="binding site" evidence="15">
    <location>
        <position position="299"/>
    </location>
    <ligand>
        <name>substrate</name>
    </ligand>
</feature>
<evidence type="ECO:0000256" key="16">
    <source>
        <dbReference type="PIRSR" id="PIRSR006769-3"/>
    </source>
</evidence>
<dbReference type="NCBIfam" id="TIGR00227">
    <property type="entry name" value="ribD_Cterm"/>
    <property type="match status" value="1"/>
</dbReference>
<organism evidence="18 19">
    <name type="scientific">Parachlamydia acanthamoebae</name>
    <dbReference type="NCBI Taxonomy" id="83552"/>
    <lineage>
        <taxon>Bacteria</taxon>
        <taxon>Pseudomonadati</taxon>
        <taxon>Chlamydiota</taxon>
        <taxon>Chlamydiia</taxon>
        <taxon>Parachlamydiales</taxon>
        <taxon>Parachlamydiaceae</taxon>
        <taxon>Parachlamydia</taxon>
    </lineage>
</organism>
<dbReference type="EC" id="3.5.4.26" evidence="13"/>
<evidence type="ECO:0000256" key="7">
    <source>
        <dbReference type="ARBA" id="ARBA00022723"/>
    </source>
</evidence>
<dbReference type="InterPro" id="IPR024072">
    <property type="entry name" value="DHFR-like_dom_sf"/>
</dbReference>
<evidence type="ECO:0000256" key="15">
    <source>
        <dbReference type="PIRSR" id="PIRSR006769-2"/>
    </source>
</evidence>
<feature type="binding site" evidence="16">
    <location>
        <position position="51"/>
    </location>
    <ligand>
        <name>Zn(2+)</name>
        <dbReference type="ChEBI" id="CHEBI:29105"/>
        <note>catalytic</note>
    </ligand>
</feature>
<dbReference type="InterPro" id="IPR050765">
    <property type="entry name" value="Riboflavin_Biosynth_HTPR"/>
</dbReference>
<keyword evidence="8 13" id="KW-0378">Hydrolase</keyword>
<dbReference type="CDD" id="cd01284">
    <property type="entry name" value="Riboflavin_deaminase-reductase"/>
    <property type="match status" value="1"/>
</dbReference>
<evidence type="ECO:0000313" key="19">
    <source>
        <dbReference type="Proteomes" id="UP000031307"/>
    </source>
</evidence>
<evidence type="ECO:0000256" key="13">
    <source>
        <dbReference type="PIRNR" id="PIRNR006769"/>
    </source>
</evidence>
<evidence type="ECO:0000256" key="5">
    <source>
        <dbReference type="ARBA" id="ARBA00007417"/>
    </source>
</evidence>
<feature type="binding site" evidence="15">
    <location>
        <position position="171"/>
    </location>
    <ligand>
        <name>NADP(+)</name>
        <dbReference type="ChEBI" id="CHEBI:58349"/>
    </ligand>
</feature>
<evidence type="ECO:0000256" key="3">
    <source>
        <dbReference type="ARBA" id="ARBA00004910"/>
    </source>
</evidence>
<dbReference type="PIRSF" id="PIRSF006769">
    <property type="entry name" value="RibD"/>
    <property type="match status" value="1"/>
</dbReference>
<evidence type="ECO:0000256" key="14">
    <source>
        <dbReference type="PIRSR" id="PIRSR006769-1"/>
    </source>
</evidence>
<dbReference type="Gene3D" id="3.40.430.10">
    <property type="entry name" value="Dihydrofolate Reductase, subunit A"/>
    <property type="match status" value="1"/>
</dbReference>
<dbReference type="PATRIC" id="fig|83552.4.peg.953"/>
<dbReference type="Gene3D" id="3.40.140.10">
    <property type="entry name" value="Cytidine Deaminase, domain 2"/>
    <property type="match status" value="1"/>
</dbReference>
<dbReference type="InterPro" id="IPR004794">
    <property type="entry name" value="Eubact_RibD"/>
</dbReference>
<feature type="binding site" evidence="15">
    <location>
        <position position="169"/>
    </location>
    <ligand>
        <name>NADP(+)</name>
        <dbReference type="ChEBI" id="CHEBI:58349"/>
    </ligand>
</feature>
<dbReference type="GO" id="GO:0008835">
    <property type="term" value="F:diaminohydroxyphosphoribosylaminopyrimidine deaminase activity"/>
    <property type="evidence" value="ECO:0007669"/>
    <property type="project" value="UniProtKB-EC"/>
</dbReference>
<dbReference type="PROSITE" id="PS51747">
    <property type="entry name" value="CYT_DCMP_DEAMINASES_2"/>
    <property type="match status" value="1"/>
</dbReference>
<dbReference type="NCBIfam" id="TIGR00326">
    <property type="entry name" value="eubact_ribD"/>
    <property type="match status" value="1"/>
</dbReference>
<feature type="domain" description="CMP/dCMP-type deaminase" evidence="17">
    <location>
        <begin position="2"/>
        <end position="124"/>
    </location>
</feature>
<dbReference type="InterPro" id="IPR002734">
    <property type="entry name" value="RibDG_C"/>
</dbReference>
<dbReference type="SUPFAM" id="SSF53927">
    <property type="entry name" value="Cytidine deaminase-like"/>
    <property type="match status" value="1"/>
</dbReference>
<evidence type="ECO:0000256" key="2">
    <source>
        <dbReference type="ARBA" id="ARBA00004882"/>
    </source>
</evidence>
<evidence type="ECO:0000259" key="17">
    <source>
        <dbReference type="PROSITE" id="PS51747"/>
    </source>
</evidence>
<evidence type="ECO:0000256" key="9">
    <source>
        <dbReference type="ARBA" id="ARBA00022833"/>
    </source>
</evidence>
<evidence type="ECO:0000256" key="1">
    <source>
        <dbReference type="ARBA" id="ARBA00002151"/>
    </source>
</evidence>
<dbReference type="InterPro" id="IPR016192">
    <property type="entry name" value="APOBEC/CMP_deaminase_Zn-bd"/>
</dbReference>
<protein>
    <recommendedName>
        <fullName evidence="13">Riboflavin biosynthesis protein RibD</fullName>
    </recommendedName>
    <domain>
        <recommendedName>
            <fullName evidence="13">Diaminohydroxyphosphoribosylaminopyrimidine deaminase</fullName>
            <shortName evidence="13">DRAP deaminase</shortName>
            <ecNumber evidence="13">3.5.4.26</ecNumber>
        </recommendedName>
        <alternativeName>
            <fullName evidence="13">Riboflavin-specific deaminase</fullName>
        </alternativeName>
    </domain>
    <domain>
        <recommendedName>
            <fullName evidence="13">5-amino-6-(5-phosphoribosylamino)uracil reductase</fullName>
            <ecNumber evidence="13">1.1.1.193</ecNumber>
        </recommendedName>
        <alternativeName>
            <fullName evidence="13">HTP reductase</fullName>
        </alternativeName>
    </domain>
</protein>
<dbReference type="GO" id="GO:0008270">
    <property type="term" value="F:zinc ion binding"/>
    <property type="evidence" value="ECO:0007669"/>
    <property type="project" value="InterPro"/>
</dbReference>
<dbReference type="FunFam" id="3.40.140.10:FF:000025">
    <property type="entry name" value="Riboflavin biosynthesis protein RibD"/>
    <property type="match status" value="1"/>
</dbReference>
<feature type="binding site" evidence="15">
    <location>
        <position position="197"/>
    </location>
    <ligand>
        <name>NADP(+)</name>
        <dbReference type="ChEBI" id="CHEBI:58349"/>
    </ligand>
</feature>
<dbReference type="UniPathway" id="UPA00275">
    <property type="reaction ID" value="UER00401"/>
</dbReference>
<dbReference type="EMBL" id="JSAM01000057">
    <property type="protein sequence ID" value="KIA77865.1"/>
    <property type="molecule type" value="Genomic_DNA"/>
</dbReference>
<dbReference type="EC" id="1.1.1.193" evidence="13"/>
<evidence type="ECO:0000256" key="6">
    <source>
        <dbReference type="ARBA" id="ARBA00022619"/>
    </source>
</evidence>
<keyword evidence="12" id="KW-0511">Multifunctional enzyme</keyword>
<dbReference type="Pfam" id="PF01872">
    <property type="entry name" value="RibD_C"/>
    <property type="match status" value="1"/>
</dbReference>
<comment type="catalytic activity">
    <reaction evidence="13">
        <text>5-amino-6-(5-phospho-D-ribitylamino)uracil + NADP(+) = 5-amino-6-(5-phospho-D-ribosylamino)uracil + NADPH + H(+)</text>
        <dbReference type="Rhea" id="RHEA:17845"/>
        <dbReference type="ChEBI" id="CHEBI:15378"/>
        <dbReference type="ChEBI" id="CHEBI:57783"/>
        <dbReference type="ChEBI" id="CHEBI:58349"/>
        <dbReference type="ChEBI" id="CHEBI:58421"/>
        <dbReference type="ChEBI" id="CHEBI:58453"/>
        <dbReference type="EC" id="1.1.1.193"/>
    </reaction>
</comment>
<dbReference type="SUPFAM" id="SSF53597">
    <property type="entry name" value="Dihydrofolate reductase-like"/>
    <property type="match status" value="1"/>
</dbReference>
<keyword evidence="11 13" id="KW-0560">Oxidoreductase</keyword>
<dbReference type="GO" id="GO:0050661">
    <property type="term" value="F:NADP binding"/>
    <property type="evidence" value="ECO:0007669"/>
    <property type="project" value="InterPro"/>
</dbReference>
<dbReference type="InterPro" id="IPR011549">
    <property type="entry name" value="RibD_C"/>
</dbReference>
<comment type="caution">
    <text evidence="18">The sequence shown here is derived from an EMBL/GenBank/DDBJ whole genome shotgun (WGS) entry which is preliminary data.</text>
</comment>
<comment type="function">
    <text evidence="1 13">Converts 2,5-diamino-6-(ribosylamino)-4(3h)-pyrimidinone 5'-phosphate into 5-amino-6-(ribosylamino)-2,4(1h,3h)-pyrimidinedione 5'-phosphate.</text>
</comment>
<evidence type="ECO:0000256" key="4">
    <source>
        <dbReference type="ARBA" id="ARBA00005259"/>
    </source>
</evidence>
<comment type="pathway">
    <text evidence="3 13">Cofactor biosynthesis; riboflavin biosynthesis; 5-amino-6-(D-ribitylamino)uracil from GTP: step 3/4.</text>
</comment>
<comment type="similarity">
    <text evidence="5 13">In the C-terminal section; belongs to the HTP reductase family.</text>
</comment>
<keyword evidence="9 13" id="KW-0862">Zinc</keyword>
<evidence type="ECO:0000256" key="12">
    <source>
        <dbReference type="ARBA" id="ARBA00023268"/>
    </source>
</evidence>
<feature type="binding site" evidence="15">
    <location>
        <position position="155"/>
    </location>
    <ligand>
        <name>NADP(+)</name>
        <dbReference type="ChEBI" id="CHEBI:58349"/>
    </ligand>
</feature>
<dbReference type="GO" id="GO:0008703">
    <property type="term" value="F:5-amino-6-(5-phosphoribosylamino)uracil reductase activity"/>
    <property type="evidence" value="ECO:0007669"/>
    <property type="project" value="UniProtKB-EC"/>
</dbReference>
<feature type="binding site" evidence="15">
    <location>
        <position position="225"/>
    </location>
    <ligand>
        <name>NADP(+)</name>
        <dbReference type="ChEBI" id="CHEBI:58349"/>
    </ligand>
</feature>
<evidence type="ECO:0000256" key="10">
    <source>
        <dbReference type="ARBA" id="ARBA00022857"/>
    </source>
</evidence>
<evidence type="ECO:0000256" key="11">
    <source>
        <dbReference type="ARBA" id="ARBA00023002"/>
    </source>
</evidence>
<feature type="active site" description="Proton donor" evidence="14">
    <location>
        <position position="53"/>
    </location>
</feature>
<dbReference type="InterPro" id="IPR016193">
    <property type="entry name" value="Cytidine_deaminase-like"/>
</dbReference>